<proteinExistence type="predicted"/>
<comment type="caution">
    <text evidence="2">The sequence shown here is derived from an EMBL/GenBank/DDBJ whole genome shotgun (WGS) entry which is preliminary data.</text>
</comment>
<protein>
    <submittedName>
        <fullName evidence="2">Uncharacterized protein</fullName>
    </submittedName>
</protein>
<name>V9HDX2_9NEIS</name>
<dbReference type="eggNOG" id="ENOG5032CNY">
    <property type="taxonomic scope" value="Bacteria"/>
</dbReference>
<feature type="compositionally biased region" description="Polar residues" evidence="1">
    <location>
        <begin position="300"/>
        <end position="309"/>
    </location>
</feature>
<dbReference type="RefSeq" id="WP_002641150.1">
    <property type="nucleotide sequence ID" value="NZ_CP019448.1"/>
</dbReference>
<dbReference type="KEGG" id="smur:BWP33_01420"/>
<dbReference type="OrthoDB" id="5678361at2"/>
<feature type="region of interest" description="Disordered" evidence="1">
    <location>
        <begin position="281"/>
        <end position="309"/>
    </location>
</feature>
<feature type="region of interest" description="Disordered" evidence="1">
    <location>
        <begin position="1"/>
        <end position="33"/>
    </location>
</feature>
<dbReference type="STRING" id="641147.HMPREF9021_00230"/>
<evidence type="ECO:0000256" key="1">
    <source>
        <dbReference type="SAM" id="MobiDB-lite"/>
    </source>
</evidence>
<evidence type="ECO:0000313" key="3">
    <source>
        <dbReference type="Proteomes" id="UP000017813"/>
    </source>
</evidence>
<dbReference type="Gene3D" id="2.40.160.90">
    <property type="match status" value="1"/>
</dbReference>
<reference evidence="2 3" key="1">
    <citation type="submission" date="2010-03" db="EMBL/GenBank/DDBJ databases">
        <authorList>
            <consortium name="The Broad Institute Genome Sequencing Platform"/>
            <person name="Ward D."/>
            <person name="Earl A."/>
            <person name="Feldgarden M."/>
            <person name="Gevers D."/>
            <person name="Young S."/>
            <person name="Zeng Q."/>
            <person name="Koehrsen M."/>
            <person name="Alvarado L."/>
            <person name="Berlin A.M."/>
            <person name="Borenstein D."/>
            <person name="Chapman S.B."/>
            <person name="Chen Z."/>
            <person name="Engels R."/>
            <person name="Freedman E."/>
            <person name="Gellesch M."/>
            <person name="Goldberg J."/>
            <person name="Griggs A."/>
            <person name="Gujja S."/>
            <person name="Heilman E.R."/>
            <person name="Heiman D.I."/>
            <person name="Hepburn T.A."/>
            <person name="Howarth C."/>
            <person name="Jen D."/>
            <person name="Larson L."/>
            <person name="Mehta T."/>
            <person name="Park D."/>
            <person name="Pearson M."/>
            <person name="Richards J."/>
            <person name="Roberts A."/>
            <person name="Saif S."/>
            <person name="Shea T.D."/>
            <person name="Shenoy N."/>
            <person name="Sisk P."/>
            <person name="Stolte C."/>
            <person name="Sykes S.N."/>
            <person name="Walk T."/>
            <person name="White J."/>
            <person name="Yandava C."/>
            <person name="Izard J."/>
            <person name="Baranova O.V."/>
            <person name="Blanton J.M."/>
            <person name="Tanner A.C."/>
            <person name="Dewhirst F."/>
            <person name="Haas B."/>
            <person name="Nusbaum C."/>
            <person name="Birren B."/>
        </authorList>
    </citation>
    <scope>NUCLEOTIDE SEQUENCE [LARGE SCALE GENOMIC DNA]</scope>
    <source>
        <strain evidence="2 3">ATCC 29453</strain>
    </source>
</reference>
<dbReference type="Proteomes" id="UP000017813">
    <property type="component" value="Unassembled WGS sequence"/>
</dbReference>
<sequence>MSLAPKSKLKVLNAKGEDASAGNELRKPKSDNTSIVGQMYGAKITNVKEDGEETNAPFTQKPYKNVQYGSLTSALHAQDISTLENGDEVDTKIAKYGYTGTLGTEDNYFYRLNENNMDVAGLKKLKNDNPNTVLKYDGHAVTYGIDNSWVGPAKAKVNSVPTAIVAAEKAADSGLVSGTHVTAKINLNTNAVEGNLYNKWYDGALKGVKDVRLVDFTGSMSENGNIAGTSHNNIDNTGGLFGASLNKEATEMGGVVSSNDHTAGNKWGAVFGAQLTGRETVVPAKTGTPADPVKPADEPSINSSGNVTR</sequence>
<dbReference type="HOGENOM" id="CLU_899864_0_0_4"/>
<accession>V9HDX2</accession>
<keyword evidence="3" id="KW-1185">Reference proteome</keyword>
<gene>
    <name evidence="2" type="ORF">HMPREF9021_00230</name>
</gene>
<organism evidence="2 3">
    <name type="scientific">Simonsiella muelleri ATCC 29453</name>
    <dbReference type="NCBI Taxonomy" id="641147"/>
    <lineage>
        <taxon>Bacteria</taxon>
        <taxon>Pseudomonadati</taxon>
        <taxon>Pseudomonadota</taxon>
        <taxon>Betaproteobacteria</taxon>
        <taxon>Neisseriales</taxon>
        <taxon>Neisseriaceae</taxon>
        <taxon>Simonsiella</taxon>
    </lineage>
</organism>
<reference evidence="2 3" key="2">
    <citation type="submission" date="2011-10" db="EMBL/GenBank/DDBJ databases">
        <title>The Genome Sequence of Simonsiella muelleri ATCC 29453.</title>
        <authorList>
            <consortium name="The Broad Institute Genome Sequencing Platform"/>
            <consortium name="The Broad Institute Genome Sequencing Center for Infectious Disease"/>
            <person name="Earl A."/>
            <person name="Ward D."/>
            <person name="Feldgarden M."/>
            <person name="Gevers D."/>
            <person name="Izard J."/>
            <person name="Baranova O.V."/>
            <person name="Blanton J.M."/>
            <person name="Tanner A.C."/>
            <person name="Dewhirst F."/>
            <person name="Young S.K."/>
            <person name="Zeng Q."/>
            <person name="Gargeya S."/>
            <person name="Fitzgerald M."/>
            <person name="Haas B."/>
            <person name="Abouelleil A."/>
            <person name="Alvarado L."/>
            <person name="Arachchi H.M."/>
            <person name="Berlin A."/>
            <person name="Brown A."/>
            <person name="Chapman S.B."/>
            <person name="Chen Z."/>
            <person name="Dunbar C."/>
            <person name="Freedman E."/>
            <person name="Gearin G."/>
            <person name="Goldberg J."/>
            <person name="Griggs A."/>
            <person name="Gujja S."/>
            <person name="Heiman D."/>
            <person name="Howarth C."/>
            <person name="Larson L."/>
            <person name="Lui A."/>
            <person name="MacDonald P.J.P."/>
            <person name="Montmayeur A."/>
            <person name="Murphy C."/>
            <person name="Neiman D."/>
            <person name="Pearson M."/>
            <person name="Priest M."/>
            <person name="Roberts A."/>
            <person name="Saif S."/>
            <person name="Shea T."/>
            <person name="Shenoy N."/>
            <person name="Sisk P."/>
            <person name="Stolte C."/>
            <person name="Sykes S."/>
            <person name="Wortman J."/>
            <person name="Nusbaum C."/>
            <person name="Birren B."/>
        </authorList>
    </citation>
    <scope>NUCLEOTIDE SEQUENCE [LARGE SCALE GENOMIC DNA]</scope>
    <source>
        <strain evidence="2 3">ATCC 29453</strain>
    </source>
</reference>
<evidence type="ECO:0000313" key="2">
    <source>
        <dbReference type="EMBL" id="EFG31831.1"/>
    </source>
</evidence>
<dbReference type="EMBL" id="ADCY02000004">
    <property type="protein sequence ID" value="EFG31831.1"/>
    <property type="molecule type" value="Genomic_DNA"/>
</dbReference>
<dbReference type="AlphaFoldDB" id="V9HDX2"/>